<proteinExistence type="predicted"/>
<dbReference type="EMBL" id="VIVN01000020">
    <property type="protein sequence ID" value="TWD92222.1"/>
    <property type="molecule type" value="Genomic_DNA"/>
</dbReference>
<sequence>MRFQLTEEQLTWQQEIREFLREIITPELLQEAEVNQGKTQVR</sequence>
<gene>
    <name evidence="1" type="ORF">FB550_12034</name>
</gene>
<accession>A0A561CMN1</accession>
<comment type="caution">
    <text evidence="1">The sequence shown here is derived from an EMBL/GenBank/DDBJ whole genome shotgun (WGS) entry which is preliminary data.</text>
</comment>
<evidence type="ECO:0000313" key="1">
    <source>
        <dbReference type="EMBL" id="TWD92222.1"/>
    </source>
</evidence>
<organism evidence="1 2">
    <name type="scientific">Neobacillus bataviensis</name>
    <dbReference type="NCBI Taxonomy" id="220685"/>
    <lineage>
        <taxon>Bacteria</taxon>
        <taxon>Bacillati</taxon>
        <taxon>Bacillota</taxon>
        <taxon>Bacilli</taxon>
        <taxon>Bacillales</taxon>
        <taxon>Bacillaceae</taxon>
        <taxon>Neobacillus</taxon>
    </lineage>
</organism>
<name>A0A561CMN1_9BACI</name>
<reference evidence="1 2" key="1">
    <citation type="submission" date="2019-06" db="EMBL/GenBank/DDBJ databases">
        <title>Sorghum-associated microbial communities from plants grown in Nebraska, USA.</title>
        <authorList>
            <person name="Schachtman D."/>
        </authorList>
    </citation>
    <scope>NUCLEOTIDE SEQUENCE [LARGE SCALE GENOMIC DNA]</scope>
    <source>
        <strain evidence="1 2">2482</strain>
    </source>
</reference>
<dbReference type="AlphaFoldDB" id="A0A561CMN1"/>
<evidence type="ECO:0000313" key="2">
    <source>
        <dbReference type="Proteomes" id="UP000319671"/>
    </source>
</evidence>
<keyword evidence="2" id="KW-1185">Reference proteome</keyword>
<dbReference type="RefSeq" id="WP_261380815.1">
    <property type="nucleotide sequence ID" value="NZ_VIVN01000020.1"/>
</dbReference>
<evidence type="ECO:0008006" key="3">
    <source>
        <dbReference type="Google" id="ProtNLM"/>
    </source>
</evidence>
<protein>
    <recommendedName>
        <fullName evidence="3">Acyl-CoA dehydrogenase-like protein</fullName>
    </recommendedName>
</protein>
<dbReference type="Proteomes" id="UP000319671">
    <property type="component" value="Unassembled WGS sequence"/>
</dbReference>